<sequence length="199" mass="22152">MLSGNTLVRDTLNELRVNPQNTLLEPSTLDYVNLVNKGEFFTLQTPVQQPGQSRAADEKLIEHFSTLTRKLRHIMSWSFIKDPVSGDLCLNRLEESMARGINITRSVVQHIEDFMAGAAKSRNVVDLVQRAVSGNAEATQELSALLGSGRCSYLLTTVQEAQGQVADRLLRHCATDCKVRAIESLLKKLESKAEDEIEK</sequence>
<evidence type="ECO:0000313" key="3">
    <source>
        <dbReference type="WBParaSite" id="ECPE_0001574701-mRNA-1"/>
    </source>
</evidence>
<organism evidence="3">
    <name type="scientific">Echinostoma caproni</name>
    <dbReference type="NCBI Taxonomy" id="27848"/>
    <lineage>
        <taxon>Eukaryota</taxon>
        <taxon>Metazoa</taxon>
        <taxon>Spiralia</taxon>
        <taxon>Lophotrochozoa</taxon>
        <taxon>Platyhelminthes</taxon>
        <taxon>Trematoda</taxon>
        <taxon>Digenea</taxon>
        <taxon>Plagiorchiida</taxon>
        <taxon>Echinostomata</taxon>
        <taxon>Echinostomatoidea</taxon>
        <taxon>Echinostomatidae</taxon>
        <taxon>Echinostoma</taxon>
    </lineage>
</organism>
<dbReference type="WBParaSite" id="ECPE_0001574701-mRNA-1">
    <property type="protein sequence ID" value="ECPE_0001574701-mRNA-1"/>
    <property type="gene ID" value="ECPE_0001574701"/>
</dbReference>
<reference evidence="1 2" key="2">
    <citation type="submission" date="2018-11" db="EMBL/GenBank/DDBJ databases">
        <authorList>
            <consortium name="Pathogen Informatics"/>
        </authorList>
    </citation>
    <scope>NUCLEOTIDE SEQUENCE [LARGE SCALE GENOMIC DNA]</scope>
    <source>
        <strain evidence="1 2">Egypt</strain>
    </source>
</reference>
<proteinExistence type="predicted"/>
<dbReference type="Proteomes" id="UP000272942">
    <property type="component" value="Unassembled WGS sequence"/>
</dbReference>
<gene>
    <name evidence="1" type="ORF">ECPE_LOCUS15707</name>
</gene>
<protein>
    <submittedName>
        <fullName evidence="3">CARD domain-containing protein</fullName>
    </submittedName>
</protein>
<reference evidence="3" key="1">
    <citation type="submission" date="2016-06" db="UniProtKB">
        <authorList>
            <consortium name="WormBaseParasite"/>
        </authorList>
    </citation>
    <scope>IDENTIFICATION</scope>
</reference>
<keyword evidence="2" id="KW-1185">Reference proteome</keyword>
<evidence type="ECO:0000313" key="2">
    <source>
        <dbReference type="Proteomes" id="UP000272942"/>
    </source>
</evidence>
<dbReference type="EMBL" id="UZAN01061517">
    <property type="protein sequence ID" value="VDP92979.1"/>
    <property type="molecule type" value="Genomic_DNA"/>
</dbReference>
<dbReference type="OrthoDB" id="6256533at2759"/>
<evidence type="ECO:0000313" key="1">
    <source>
        <dbReference type="EMBL" id="VDP92979.1"/>
    </source>
</evidence>
<name>A0A183B922_9TREM</name>
<accession>A0A183B922</accession>
<dbReference type="AlphaFoldDB" id="A0A183B922"/>